<evidence type="ECO:0000313" key="2">
    <source>
        <dbReference type="Proteomes" id="UP000324800"/>
    </source>
</evidence>
<name>A0A5J4VC07_9EUKA</name>
<proteinExistence type="predicted"/>
<reference evidence="1 2" key="1">
    <citation type="submission" date="2019-03" db="EMBL/GenBank/DDBJ databases">
        <title>Single cell metagenomics reveals metabolic interactions within the superorganism composed of flagellate Streblomastix strix and complex community of Bacteroidetes bacteria on its surface.</title>
        <authorList>
            <person name="Treitli S.C."/>
            <person name="Kolisko M."/>
            <person name="Husnik F."/>
            <person name="Keeling P."/>
            <person name="Hampl V."/>
        </authorList>
    </citation>
    <scope>NUCLEOTIDE SEQUENCE [LARGE SCALE GENOMIC DNA]</scope>
    <source>
        <strain evidence="1">ST1C</strain>
    </source>
</reference>
<dbReference type="Proteomes" id="UP000324800">
    <property type="component" value="Unassembled WGS sequence"/>
</dbReference>
<dbReference type="AlphaFoldDB" id="A0A5J4VC07"/>
<protein>
    <submittedName>
        <fullName evidence="1">Uncharacterized protein</fullName>
    </submittedName>
</protein>
<dbReference type="EMBL" id="SNRW01008148">
    <property type="protein sequence ID" value="KAA6380005.1"/>
    <property type="molecule type" value="Genomic_DNA"/>
</dbReference>
<gene>
    <name evidence="1" type="ORF">EZS28_024469</name>
</gene>
<organism evidence="1 2">
    <name type="scientific">Streblomastix strix</name>
    <dbReference type="NCBI Taxonomy" id="222440"/>
    <lineage>
        <taxon>Eukaryota</taxon>
        <taxon>Metamonada</taxon>
        <taxon>Preaxostyla</taxon>
        <taxon>Oxymonadida</taxon>
        <taxon>Streblomastigidae</taxon>
        <taxon>Streblomastix</taxon>
    </lineage>
</organism>
<sequence>MERIVLFRYSFERDLILSCNQIDNHAVLFFFKYEGQPHTLKVQVVNDGILMAQVLTKDAMLYIYVIQLHISITHRRIDY</sequence>
<accession>A0A5J4VC07</accession>
<evidence type="ECO:0000313" key="1">
    <source>
        <dbReference type="EMBL" id="KAA6380005.1"/>
    </source>
</evidence>
<comment type="caution">
    <text evidence="1">The sequence shown here is derived from an EMBL/GenBank/DDBJ whole genome shotgun (WGS) entry which is preliminary data.</text>
</comment>